<evidence type="ECO:0000256" key="1">
    <source>
        <dbReference type="SAM" id="Phobius"/>
    </source>
</evidence>
<feature type="transmembrane region" description="Helical" evidence="1">
    <location>
        <begin position="12"/>
        <end position="30"/>
    </location>
</feature>
<evidence type="ECO:0000313" key="2">
    <source>
        <dbReference type="EMBL" id="OAL09916.1"/>
    </source>
</evidence>
<keyword evidence="1" id="KW-0472">Membrane</keyword>
<keyword evidence="3" id="KW-1185">Reference proteome</keyword>
<name>A0A1A9QD74_9MOLU</name>
<dbReference type="STRING" id="432608.A6V39_03325"/>
<gene>
    <name evidence="2" type="ORF">A6V39_03325</name>
</gene>
<organism evidence="2 3">
    <name type="scientific">Candidatus Mycoplasma haematobovis</name>
    <dbReference type="NCBI Taxonomy" id="432608"/>
    <lineage>
        <taxon>Bacteria</taxon>
        <taxon>Bacillati</taxon>
        <taxon>Mycoplasmatota</taxon>
        <taxon>Mollicutes</taxon>
        <taxon>Mycoplasmataceae</taxon>
        <taxon>Mycoplasma</taxon>
    </lineage>
</organism>
<dbReference type="AlphaFoldDB" id="A0A1A9QD74"/>
<keyword evidence="1" id="KW-1133">Transmembrane helix</keyword>
<evidence type="ECO:0000313" key="3">
    <source>
        <dbReference type="Proteomes" id="UP000077623"/>
    </source>
</evidence>
<reference evidence="3" key="1">
    <citation type="submission" date="2016-04" db="EMBL/GenBank/DDBJ databases">
        <authorList>
            <person name="Quiroz-Castaneda R.E."/>
            <person name="Martinez-Ocampo F."/>
        </authorList>
    </citation>
    <scope>NUCLEOTIDE SEQUENCE [LARGE SCALE GENOMIC DNA]</scope>
    <source>
        <strain evidence="3">INIFAP01</strain>
    </source>
</reference>
<protein>
    <submittedName>
        <fullName evidence="2">Uncharacterized protein</fullName>
    </submittedName>
</protein>
<comment type="caution">
    <text evidence="2">The sequence shown here is derived from an EMBL/GenBank/DDBJ whole genome shotgun (WGS) entry which is preliminary data.</text>
</comment>
<dbReference type="EMBL" id="LWUJ01000012">
    <property type="protein sequence ID" value="OAL09916.1"/>
    <property type="molecule type" value="Genomic_DNA"/>
</dbReference>
<sequence>MALNLPWKKISSIYTCCGSIVAGAYIYFLIPKGEPQSVGEVLDRAGFIGVEKASAADLKKIVAAYKLALASKDFQKMEGVEITDESTDEEVVEQIKGGCRRLSIGKTTSVNKENGRRFCIVPTTISETLKKRGISFLDMKGHTHDDIWAQKADLLISSGKAGKNMTADTPRDSKIKLIKSSCSDLAGAPTTSGKFGSFLDVATTYCTDKRGDK</sequence>
<proteinExistence type="predicted"/>
<keyword evidence="1" id="KW-0812">Transmembrane</keyword>
<dbReference type="Proteomes" id="UP000077623">
    <property type="component" value="Unassembled WGS sequence"/>
</dbReference>
<accession>A0A1A9QD74</accession>
<dbReference type="RefSeq" id="WP_187150303.1">
    <property type="nucleotide sequence ID" value="NZ_LWUJ01000012.1"/>
</dbReference>